<organism evidence="6 7">
    <name type="scientific">Streptomyces goshikiensis</name>
    <dbReference type="NCBI Taxonomy" id="1942"/>
    <lineage>
        <taxon>Bacteria</taxon>
        <taxon>Bacillati</taxon>
        <taxon>Actinomycetota</taxon>
        <taxon>Actinomycetes</taxon>
        <taxon>Kitasatosporales</taxon>
        <taxon>Streptomycetaceae</taxon>
        <taxon>Streptomyces</taxon>
    </lineage>
</organism>
<accession>A0ABZ1RLB8</accession>
<dbReference type="EMBL" id="CP108057">
    <property type="protein sequence ID" value="WUO46940.1"/>
    <property type="molecule type" value="Genomic_DNA"/>
</dbReference>
<dbReference type="PANTHER" id="PTHR31302">
    <property type="entry name" value="TRANSMEMBRANE PROTEIN WITH METALLOPHOSPHOESTERASE DOMAIN-RELATED"/>
    <property type="match status" value="1"/>
</dbReference>
<feature type="transmembrane region" description="Helical" evidence="4">
    <location>
        <begin position="77"/>
        <end position="94"/>
    </location>
</feature>
<evidence type="ECO:0000256" key="2">
    <source>
        <dbReference type="ARBA" id="ARBA00022801"/>
    </source>
</evidence>
<dbReference type="CDD" id="cd07385">
    <property type="entry name" value="MPP_YkuE_C"/>
    <property type="match status" value="1"/>
</dbReference>
<evidence type="ECO:0000313" key="6">
    <source>
        <dbReference type="EMBL" id="WUO46940.1"/>
    </source>
</evidence>
<dbReference type="RefSeq" id="WP_328775971.1">
    <property type="nucleotide sequence ID" value="NZ_CP108057.1"/>
</dbReference>
<sequence>MTVVIFAVVALAVLGLLVLVHRWLWIRLVRDTTRPGGAWRRAGTVLAFALPALAVAALTAGRAGAPFWLQRAVSWPGFMWLAVLLYLTLAMLVAEPARALLLRRSPRQPPEPTLPAAPAPDAPAEAAPAAIRSAAPGPAPQSPAGLGSAAAAVPAGAEGSPAASRGAAPGPAPQSPAGLGSAAAAVPAGAGLDGAAPAASAGSGGAAPAVPGFDGAASAGLPGLGARSDAVAGAGAEPQVREGAGRGTAPQAPTDTPVGGDAEAGEPARRGTAEAAAPAPAHDSAVAAGAAGVTPAAGGGPGAGDGMSRRRFVARVVGGAAVAAAAGTVGYGTYGVLRGPRVKRVTVPLAKLPRAAHGFRIAVVSDVHLGPILGRAHTARIVDTVNRTQPDLIAIVGDLVDGNVHDLGPAAEPLRGLRARHGSYFVTGNHEYFSGAQQWIDHVRELGLTPLENARRPLPLFDLAGVNDVQGESEGHGPDFEAALGDRDRSRAAVLLAHQPIVIHDAVRHGVDLQLSGHTHGGQLWPGNYLAELANPTVAGLERYGDTQLYVSRGAGAWGPPVRVGAPSDITVVELASYQA</sequence>
<feature type="transmembrane region" description="Helical" evidence="4">
    <location>
        <begin position="312"/>
        <end position="334"/>
    </location>
</feature>
<dbReference type="InterPro" id="IPR051158">
    <property type="entry name" value="Metallophosphoesterase_sf"/>
</dbReference>
<keyword evidence="4" id="KW-0812">Transmembrane</keyword>
<feature type="domain" description="Calcineurin-like phosphoesterase" evidence="5">
    <location>
        <begin position="359"/>
        <end position="521"/>
    </location>
</feature>
<feature type="transmembrane region" description="Helical" evidence="4">
    <location>
        <begin position="6"/>
        <end position="25"/>
    </location>
</feature>
<evidence type="ECO:0000256" key="3">
    <source>
        <dbReference type="SAM" id="MobiDB-lite"/>
    </source>
</evidence>
<evidence type="ECO:0000259" key="5">
    <source>
        <dbReference type="Pfam" id="PF00149"/>
    </source>
</evidence>
<feature type="compositionally biased region" description="Pro residues" evidence="3">
    <location>
        <begin position="107"/>
        <end position="121"/>
    </location>
</feature>
<evidence type="ECO:0000256" key="4">
    <source>
        <dbReference type="SAM" id="Phobius"/>
    </source>
</evidence>
<proteinExistence type="predicted"/>
<dbReference type="InterPro" id="IPR029052">
    <property type="entry name" value="Metallo-depent_PP-like"/>
</dbReference>
<keyword evidence="7" id="KW-1185">Reference proteome</keyword>
<name>A0ABZ1RLB8_9ACTN</name>
<gene>
    <name evidence="6" type="ORF">OHU17_14410</name>
</gene>
<dbReference type="Pfam" id="PF00149">
    <property type="entry name" value="Metallophos"/>
    <property type="match status" value="1"/>
</dbReference>
<feature type="compositionally biased region" description="Low complexity" evidence="3">
    <location>
        <begin position="122"/>
        <end position="181"/>
    </location>
</feature>
<dbReference type="InterPro" id="IPR004843">
    <property type="entry name" value="Calcineurin-like_PHP"/>
</dbReference>
<dbReference type="PANTHER" id="PTHR31302:SF31">
    <property type="entry name" value="PHOSPHODIESTERASE YAEI"/>
    <property type="match status" value="1"/>
</dbReference>
<feature type="region of interest" description="Disordered" evidence="3">
    <location>
        <begin position="229"/>
        <end position="288"/>
    </location>
</feature>
<keyword evidence="4" id="KW-1133">Transmembrane helix</keyword>
<keyword evidence="2" id="KW-0378">Hydrolase</keyword>
<feature type="transmembrane region" description="Helical" evidence="4">
    <location>
        <begin position="45"/>
        <end position="65"/>
    </location>
</feature>
<dbReference type="SUPFAM" id="SSF56300">
    <property type="entry name" value="Metallo-dependent phosphatases"/>
    <property type="match status" value="1"/>
</dbReference>
<evidence type="ECO:0000256" key="1">
    <source>
        <dbReference type="ARBA" id="ARBA00022723"/>
    </source>
</evidence>
<dbReference type="Proteomes" id="UP001432075">
    <property type="component" value="Chromosome"/>
</dbReference>
<feature type="compositionally biased region" description="Low complexity" evidence="3">
    <location>
        <begin position="273"/>
        <end position="288"/>
    </location>
</feature>
<protein>
    <submittedName>
        <fullName evidence="6">Metallophosphoesterase</fullName>
    </submittedName>
</protein>
<dbReference type="Gene3D" id="3.60.21.10">
    <property type="match status" value="1"/>
</dbReference>
<feature type="region of interest" description="Disordered" evidence="3">
    <location>
        <begin position="105"/>
        <end position="181"/>
    </location>
</feature>
<evidence type="ECO:0000313" key="7">
    <source>
        <dbReference type="Proteomes" id="UP001432075"/>
    </source>
</evidence>
<keyword evidence="1" id="KW-0479">Metal-binding</keyword>
<keyword evidence="4" id="KW-0472">Membrane</keyword>
<reference evidence="6" key="1">
    <citation type="submission" date="2022-10" db="EMBL/GenBank/DDBJ databases">
        <title>The complete genomes of actinobacterial strains from the NBC collection.</title>
        <authorList>
            <person name="Joergensen T.S."/>
            <person name="Alvarez Arevalo M."/>
            <person name="Sterndorff E.B."/>
            <person name="Faurdal D."/>
            <person name="Vuksanovic O."/>
            <person name="Mourched A.-S."/>
            <person name="Charusanti P."/>
            <person name="Shaw S."/>
            <person name="Blin K."/>
            <person name="Weber T."/>
        </authorList>
    </citation>
    <scope>NUCLEOTIDE SEQUENCE</scope>
    <source>
        <strain evidence="6">NBC_00283</strain>
    </source>
</reference>